<proteinExistence type="inferred from homology"/>
<keyword evidence="3 6" id="KW-1003">Cell membrane</keyword>
<dbReference type="GO" id="GO:0000139">
    <property type="term" value="C:Golgi membrane"/>
    <property type="evidence" value="ECO:0007669"/>
    <property type="project" value="UniProtKB-SubCell"/>
</dbReference>
<keyword evidence="5 6" id="KW-0472">Membrane</keyword>
<keyword evidence="7" id="KW-0812">Transmembrane</keyword>
<dbReference type="EnsemblMetazoa" id="G30626.5">
    <property type="protein sequence ID" value="G30626.5:cds"/>
    <property type="gene ID" value="G30626"/>
</dbReference>
<reference evidence="8" key="1">
    <citation type="journal article" date="2012" name="Nature">
        <title>The oyster genome reveals stress adaptation and complexity of shell formation.</title>
        <authorList>
            <person name="Zhang G."/>
            <person name="Fang X."/>
            <person name="Guo X."/>
            <person name="Li L."/>
            <person name="Luo R."/>
            <person name="Xu F."/>
            <person name="Yang P."/>
            <person name="Zhang L."/>
            <person name="Wang X."/>
            <person name="Qi H."/>
            <person name="Xiong Z."/>
            <person name="Que H."/>
            <person name="Xie Y."/>
            <person name="Holland P.W."/>
            <person name="Paps J."/>
            <person name="Zhu Y."/>
            <person name="Wu F."/>
            <person name="Chen Y."/>
            <person name="Wang J."/>
            <person name="Peng C."/>
            <person name="Meng J."/>
            <person name="Yang L."/>
            <person name="Liu J."/>
            <person name="Wen B."/>
            <person name="Zhang N."/>
            <person name="Huang Z."/>
            <person name="Zhu Q."/>
            <person name="Feng Y."/>
            <person name="Mount A."/>
            <person name="Hedgecock D."/>
            <person name="Xu Z."/>
            <person name="Liu Y."/>
            <person name="Domazet-Loso T."/>
            <person name="Du Y."/>
            <person name="Sun X."/>
            <person name="Zhang S."/>
            <person name="Liu B."/>
            <person name="Cheng P."/>
            <person name="Jiang X."/>
            <person name="Li J."/>
            <person name="Fan D."/>
            <person name="Wang W."/>
            <person name="Fu W."/>
            <person name="Wang T."/>
            <person name="Wang B."/>
            <person name="Zhang J."/>
            <person name="Peng Z."/>
            <person name="Li Y."/>
            <person name="Li N."/>
            <person name="Wang J."/>
            <person name="Chen M."/>
            <person name="He Y."/>
            <person name="Tan F."/>
            <person name="Song X."/>
            <person name="Zheng Q."/>
            <person name="Huang R."/>
            <person name="Yang H."/>
            <person name="Du X."/>
            <person name="Chen L."/>
            <person name="Yang M."/>
            <person name="Gaffney P.M."/>
            <person name="Wang S."/>
            <person name="Luo L."/>
            <person name="She Z."/>
            <person name="Ming Y."/>
            <person name="Huang W."/>
            <person name="Zhang S."/>
            <person name="Huang B."/>
            <person name="Zhang Y."/>
            <person name="Qu T."/>
            <person name="Ni P."/>
            <person name="Miao G."/>
            <person name="Wang J."/>
            <person name="Wang Q."/>
            <person name="Steinberg C.E."/>
            <person name="Wang H."/>
            <person name="Li N."/>
            <person name="Qian L."/>
            <person name="Zhang G."/>
            <person name="Li Y."/>
            <person name="Yang H."/>
            <person name="Liu X."/>
            <person name="Wang J."/>
            <person name="Yin Y."/>
            <person name="Wang J."/>
        </authorList>
    </citation>
    <scope>NUCLEOTIDE SEQUENCE [LARGE SCALE GENOMIC DNA]</scope>
    <source>
        <strain evidence="8">05x7-T-G4-1.051#20</strain>
    </source>
</reference>
<evidence type="ECO:0000313" key="10">
    <source>
        <dbReference type="Proteomes" id="UP000005408"/>
    </source>
</evidence>
<dbReference type="PANTHER" id="PTHR10844">
    <property type="entry name" value="CAVEOLIN"/>
    <property type="match status" value="1"/>
</dbReference>
<dbReference type="Proteomes" id="UP000005408">
    <property type="component" value="Unassembled WGS sequence"/>
</dbReference>
<protein>
    <recommendedName>
        <fullName evidence="6">Caveolin</fullName>
    </recommendedName>
</protein>
<sequence>MASDSGSKPSEVKLTITNENVNTSDVTKGIEVDLNERDPNDLHDDLKCFTNTKIWCYRITSLICALPVSFCWGIYFACFAFHNIWILMPCLKAYGMNLRLLRSCFNSIIETFVKPCYMAAGYVFFNIRILKGGDPA</sequence>
<evidence type="ECO:0000256" key="3">
    <source>
        <dbReference type="ARBA" id="ARBA00022475"/>
    </source>
</evidence>
<gene>
    <name evidence="8" type="ORF">CGI_10021193</name>
</gene>
<dbReference type="Pfam" id="PF01146">
    <property type="entry name" value="Caveolin"/>
    <property type="match status" value="1"/>
</dbReference>
<keyword evidence="4 6" id="KW-0333">Golgi apparatus</keyword>
<dbReference type="GO" id="GO:0060090">
    <property type="term" value="F:molecular adaptor activity"/>
    <property type="evidence" value="ECO:0007669"/>
    <property type="project" value="TreeGrafter"/>
</dbReference>
<dbReference type="PANTHER" id="PTHR10844:SF19">
    <property type="entry name" value="CAVEOLIN-2"/>
    <property type="match status" value="1"/>
</dbReference>
<name>K1QY15_MAGGI</name>
<dbReference type="AlphaFoldDB" id="K1QY15"/>
<comment type="similarity">
    <text evidence="2 6">Belongs to the caveolin family.</text>
</comment>
<reference evidence="9" key="2">
    <citation type="submission" date="2022-08" db="UniProtKB">
        <authorList>
            <consortium name="EnsemblMetazoa"/>
        </authorList>
    </citation>
    <scope>IDENTIFICATION</scope>
    <source>
        <strain evidence="9">05x7-T-G4-1.051#20</strain>
    </source>
</reference>
<organism evidence="8">
    <name type="scientific">Magallana gigas</name>
    <name type="common">Pacific oyster</name>
    <name type="synonym">Crassostrea gigas</name>
    <dbReference type="NCBI Taxonomy" id="29159"/>
    <lineage>
        <taxon>Eukaryota</taxon>
        <taxon>Metazoa</taxon>
        <taxon>Spiralia</taxon>
        <taxon>Lophotrochozoa</taxon>
        <taxon>Mollusca</taxon>
        <taxon>Bivalvia</taxon>
        <taxon>Autobranchia</taxon>
        <taxon>Pteriomorphia</taxon>
        <taxon>Ostreida</taxon>
        <taxon>Ostreoidea</taxon>
        <taxon>Ostreidae</taxon>
        <taxon>Magallana</taxon>
    </lineage>
</organism>
<evidence type="ECO:0000256" key="6">
    <source>
        <dbReference type="RuleBase" id="RU000680"/>
    </source>
</evidence>
<dbReference type="GO" id="GO:0005901">
    <property type="term" value="C:caveola"/>
    <property type="evidence" value="ECO:0007669"/>
    <property type="project" value="UniProtKB-SubCell"/>
</dbReference>
<feature type="transmembrane region" description="Helical" evidence="7">
    <location>
        <begin position="62"/>
        <end position="85"/>
    </location>
</feature>
<dbReference type="EMBL" id="JH819078">
    <property type="protein sequence ID" value="EKC41852.1"/>
    <property type="molecule type" value="Genomic_DNA"/>
</dbReference>
<evidence type="ECO:0000256" key="4">
    <source>
        <dbReference type="ARBA" id="ARBA00023034"/>
    </source>
</evidence>
<evidence type="ECO:0000256" key="5">
    <source>
        <dbReference type="ARBA" id="ARBA00023136"/>
    </source>
</evidence>
<evidence type="ECO:0000256" key="2">
    <source>
        <dbReference type="ARBA" id="ARBA00010988"/>
    </source>
</evidence>
<accession>K1QY15</accession>
<feature type="transmembrane region" description="Helical" evidence="7">
    <location>
        <begin position="105"/>
        <end position="125"/>
    </location>
</feature>
<keyword evidence="7" id="KW-1133">Transmembrane helix</keyword>
<evidence type="ECO:0000313" key="9">
    <source>
        <dbReference type="EnsemblMetazoa" id="G30626.5:cds"/>
    </source>
</evidence>
<comment type="subcellular location">
    <subcellularLocation>
        <location evidence="1 6">Cell membrane</location>
        <topology evidence="1 6">Peripheral membrane protein</topology>
    </subcellularLocation>
    <subcellularLocation>
        <location evidence="6">Golgi apparatus membrane</location>
        <topology evidence="6">Peripheral membrane protein</topology>
    </subcellularLocation>
    <subcellularLocation>
        <location evidence="6">Membrane</location>
        <location evidence="6">Caveola</location>
        <topology evidence="6">Peripheral membrane protein</topology>
    </subcellularLocation>
</comment>
<comment type="function">
    <text evidence="6">May act as a scaffolding protein within caveolar membranes. Interacts directly with G-protein alpha subunits and can functionally regulate their activity.</text>
</comment>
<dbReference type="GO" id="GO:0070836">
    <property type="term" value="P:caveola assembly"/>
    <property type="evidence" value="ECO:0007669"/>
    <property type="project" value="InterPro"/>
</dbReference>
<evidence type="ECO:0000256" key="1">
    <source>
        <dbReference type="ARBA" id="ARBA00004202"/>
    </source>
</evidence>
<dbReference type="InterPro" id="IPR001612">
    <property type="entry name" value="Caveolin"/>
</dbReference>
<evidence type="ECO:0000256" key="7">
    <source>
        <dbReference type="SAM" id="Phobius"/>
    </source>
</evidence>
<keyword evidence="10" id="KW-1185">Reference proteome</keyword>
<dbReference type="HOGENOM" id="CLU_1877458_0_0_1"/>
<evidence type="ECO:0000313" key="8">
    <source>
        <dbReference type="EMBL" id="EKC41852.1"/>
    </source>
</evidence>